<feature type="transmembrane region" description="Helical" evidence="1">
    <location>
        <begin position="74"/>
        <end position="94"/>
    </location>
</feature>
<dbReference type="GO" id="GO:0016747">
    <property type="term" value="F:acyltransferase activity, transferring groups other than amino-acyl groups"/>
    <property type="evidence" value="ECO:0007669"/>
    <property type="project" value="InterPro"/>
</dbReference>
<evidence type="ECO:0000313" key="4">
    <source>
        <dbReference type="Proteomes" id="UP000651085"/>
    </source>
</evidence>
<dbReference type="InterPro" id="IPR052734">
    <property type="entry name" value="Nod_factor_acetyltransferase"/>
</dbReference>
<feature type="transmembrane region" description="Helical" evidence="1">
    <location>
        <begin position="276"/>
        <end position="298"/>
    </location>
</feature>
<evidence type="ECO:0000259" key="2">
    <source>
        <dbReference type="Pfam" id="PF01757"/>
    </source>
</evidence>
<feature type="transmembrane region" description="Helical" evidence="1">
    <location>
        <begin position="16"/>
        <end position="33"/>
    </location>
</feature>
<dbReference type="Pfam" id="PF01757">
    <property type="entry name" value="Acyl_transf_3"/>
    <property type="match status" value="1"/>
</dbReference>
<dbReference type="PANTHER" id="PTHR37312">
    <property type="entry name" value="MEMBRANE-BOUND ACYLTRANSFERASE YKRP-RELATED"/>
    <property type="match status" value="1"/>
</dbReference>
<dbReference type="AlphaFoldDB" id="A0A926F8A3"/>
<feature type="transmembrane region" description="Helical" evidence="1">
    <location>
        <begin position="119"/>
        <end position="136"/>
    </location>
</feature>
<dbReference type="EMBL" id="JACRTF010000001">
    <property type="protein sequence ID" value="MBC8593680.1"/>
    <property type="molecule type" value="Genomic_DNA"/>
</dbReference>
<evidence type="ECO:0000256" key="1">
    <source>
        <dbReference type="SAM" id="Phobius"/>
    </source>
</evidence>
<dbReference type="RefSeq" id="WP_262434786.1">
    <property type="nucleotide sequence ID" value="NZ_JACRTF010000001.1"/>
</dbReference>
<dbReference type="Proteomes" id="UP000651085">
    <property type="component" value="Unassembled WGS sequence"/>
</dbReference>
<keyword evidence="3" id="KW-0808">Transferase</keyword>
<dbReference type="InterPro" id="IPR002656">
    <property type="entry name" value="Acyl_transf_3_dom"/>
</dbReference>
<feature type="transmembrane region" description="Helical" evidence="1">
    <location>
        <begin position="45"/>
        <end position="62"/>
    </location>
</feature>
<keyword evidence="1" id="KW-0812">Transmembrane</keyword>
<feature type="transmembrane region" description="Helical" evidence="1">
    <location>
        <begin position="213"/>
        <end position="234"/>
    </location>
</feature>
<organism evidence="3 4">
    <name type="scientific">Jilunia laotingensis</name>
    <dbReference type="NCBI Taxonomy" id="2763675"/>
    <lineage>
        <taxon>Bacteria</taxon>
        <taxon>Pseudomonadati</taxon>
        <taxon>Bacteroidota</taxon>
        <taxon>Bacteroidia</taxon>
        <taxon>Bacteroidales</taxon>
        <taxon>Bacteroidaceae</taxon>
        <taxon>Jilunia</taxon>
    </lineage>
</organism>
<keyword evidence="1" id="KW-0472">Membrane</keyword>
<proteinExistence type="predicted"/>
<dbReference type="PANTHER" id="PTHR37312:SF1">
    <property type="entry name" value="MEMBRANE-BOUND ACYLTRANSFERASE YKRP-RELATED"/>
    <property type="match status" value="1"/>
</dbReference>
<gene>
    <name evidence="3" type="ORF">H8744_10575</name>
</gene>
<feature type="transmembrane region" description="Helical" evidence="1">
    <location>
        <begin position="185"/>
        <end position="206"/>
    </location>
</feature>
<accession>A0A926F8A3</accession>
<reference evidence="3" key="1">
    <citation type="submission" date="2020-08" db="EMBL/GenBank/DDBJ databases">
        <title>Genome public.</title>
        <authorList>
            <person name="Liu C."/>
            <person name="Sun Q."/>
        </authorList>
    </citation>
    <scope>NUCLEOTIDE SEQUENCE</scope>
    <source>
        <strain evidence="3">N12</strain>
    </source>
</reference>
<feature type="transmembrane region" description="Helical" evidence="1">
    <location>
        <begin position="148"/>
        <end position="179"/>
    </location>
</feature>
<feature type="transmembrane region" description="Helical" evidence="1">
    <location>
        <begin position="246"/>
        <end position="264"/>
    </location>
</feature>
<keyword evidence="3" id="KW-0012">Acyltransferase</keyword>
<protein>
    <submittedName>
        <fullName evidence="3">Acyltransferase</fullName>
    </submittedName>
</protein>
<keyword evidence="1" id="KW-1133">Transmembrane helix</keyword>
<keyword evidence="4" id="KW-1185">Reference proteome</keyword>
<sequence>MAQDHGNLKRIEELDYLKCIFIILMVIFHLVFIGDKYPYAKKIVYTFHMPAFLIISGYLVNVRKSPGKFFRNMLWIFIPYAVMEIGYVIMSSVLPVREKVTELSGQLLLSKTFLSPMGPYWYLHTLLICSIIYYLVYNYVKLSGISRFILLGLIFFVLSYGTSILSFANAIYFLAGIFICQSNFSFISSFQPSALAAIPFIILCCFPENLDRSTLTGVTITYLSISILLFIYPYLPVQITKIHHFIGRNTLVILLFSPVFTLLSKKFLPFFSFEPTGVCFMIVAVAFTIAGCIGIGWLTDRLNISQYCFGKKRILS</sequence>
<feature type="domain" description="Acyltransferase 3" evidence="2">
    <location>
        <begin position="12"/>
        <end position="296"/>
    </location>
</feature>
<evidence type="ECO:0000313" key="3">
    <source>
        <dbReference type="EMBL" id="MBC8593680.1"/>
    </source>
</evidence>
<name>A0A926F8A3_9BACT</name>
<comment type="caution">
    <text evidence="3">The sequence shown here is derived from an EMBL/GenBank/DDBJ whole genome shotgun (WGS) entry which is preliminary data.</text>
</comment>